<feature type="transmembrane region" description="Helical" evidence="6">
    <location>
        <begin position="130"/>
        <end position="148"/>
    </location>
</feature>
<dbReference type="InterPro" id="IPR000883">
    <property type="entry name" value="Cyt_C_Oxase_1"/>
</dbReference>
<dbReference type="GO" id="GO:0004129">
    <property type="term" value="F:cytochrome-c oxidase activity"/>
    <property type="evidence" value="ECO:0007669"/>
    <property type="project" value="InterPro"/>
</dbReference>
<proteinExistence type="predicted"/>
<dbReference type="InterPro" id="IPR023616">
    <property type="entry name" value="Cyt_c_oxase-like_su1_dom"/>
</dbReference>
<name>A0AA96GFS4_9BACT</name>
<gene>
    <name evidence="9" type="ORF">PQG83_10745</name>
</gene>
<dbReference type="PANTHER" id="PTHR10422">
    <property type="entry name" value="CYTOCHROME C OXIDASE SUBUNIT 1"/>
    <property type="match status" value="1"/>
</dbReference>
<dbReference type="Pfam" id="PF00115">
    <property type="entry name" value="COX1"/>
    <property type="match status" value="1"/>
</dbReference>
<dbReference type="GO" id="GO:0022904">
    <property type="term" value="P:respiratory electron transport chain"/>
    <property type="evidence" value="ECO:0007669"/>
    <property type="project" value="TreeGrafter"/>
</dbReference>
<feature type="domain" description="Cytochrome c" evidence="8">
    <location>
        <begin position="797"/>
        <end position="896"/>
    </location>
</feature>
<dbReference type="Gene3D" id="1.20.210.10">
    <property type="entry name" value="Cytochrome c oxidase-like, subunit I domain"/>
    <property type="match status" value="1"/>
</dbReference>
<dbReference type="SUPFAM" id="SSF46626">
    <property type="entry name" value="Cytochrome c"/>
    <property type="match status" value="3"/>
</dbReference>
<dbReference type="EMBL" id="CP116968">
    <property type="protein sequence ID" value="WNM60242.1"/>
    <property type="molecule type" value="Genomic_DNA"/>
</dbReference>
<dbReference type="Pfam" id="PF00034">
    <property type="entry name" value="Cytochrom_C"/>
    <property type="match status" value="1"/>
</dbReference>
<feature type="transmembrane region" description="Helical" evidence="6">
    <location>
        <begin position="231"/>
        <end position="253"/>
    </location>
</feature>
<evidence type="ECO:0000256" key="6">
    <source>
        <dbReference type="SAM" id="Phobius"/>
    </source>
</evidence>
<dbReference type="KEGG" id="nneo:PQG83_10745"/>
<accession>A0AA96GFS4</accession>
<dbReference type="Pfam" id="PF02433">
    <property type="entry name" value="FixO"/>
    <property type="match status" value="1"/>
</dbReference>
<feature type="domain" description="Cytochrome c" evidence="8">
    <location>
        <begin position="679"/>
        <end position="774"/>
    </location>
</feature>
<dbReference type="PROSITE" id="PS51007">
    <property type="entry name" value="CYTC"/>
    <property type="match status" value="2"/>
</dbReference>
<feature type="transmembrane region" description="Helical" evidence="6">
    <location>
        <begin position="422"/>
        <end position="445"/>
    </location>
</feature>
<dbReference type="Proteomes" id="UP001302494">
    <property type="component" value="Chromosome"/>
</dbReference>
<keyword evidence="2" id="KW-0249">Electron transport</keyword>
<feature type="transmembrane region" description="Helical" evidence="6">
    <location>
        <begin position="379"/>
        <end position="401"/>
    </location>
</feature>
<feature type="transmembrane region" description="Helical" evidence="6">
    <location>
        <begin position="196"/>
        <end position="219"/>
    </location>
</feature>
<feature type="domain" description="Cytochrome oxidase subunit I profile" evidence="7">
    <location>
        <begin position="18"/>
        <end position="464"/>
    </location>
</feature>
<keyword evidence="4 5" id="KW-0408">Iron</keyword>
<dbReference type="InterPro" id="IPR036909">
    <property type="entry name" value="Cyt_c-like_dom_sf"/>
</dbReference>
<keyword evidence="6" id="KW-0812">Transmembrane</keyword>
<keyword evidence="3 5" id="KW-0479">Metal-binding</keyword>
<feature type="transmembrane region" description="Helical" evidence="6">
    <location>
        <begin position="12"/>
        <end position="37"/>
    </location>
</feature>
<keyword evidence="10" id="KW-1185">Reference proteome</keyword>
<dbReference type="Gene3D" id="1.10.760.10">
    <property type="entry name" value="Cytochrome c-like domain"/>
    <property type="match status" value="3"/>
</dbReference>
<evidence type="ECO:0000259" key="8">
    <source>
        <dbReference type="PROSITE" id="PS51007"/>
    </source>
</evidence>
<dbReference type="Pfam" id="PF13442">
    <property type="entry name" value="Cytochrome_CBB3"/>
    <property type="match status" value="1"/>
</dbReference>
<keyword evidence="2" id="KW-0679">Respiratory chain</keyword>
<organism evidence="9 10">
    <name type="scientific">Candidatus Nitrospira neomarina</name>
    <dbReference type="NCBI Taxonomy" id="3020899"/>
    <lineage>
        <taxon>Bacteria</taxon>
        <taxon>Pseudomonadati</taxon>
        <taxon>Nitrospirota</taxon>
        <taxon>Nitrospiria</taxon>
        <taxon>Nitrospirales</taxon>
        <taxon>Nitrospiraceae</taxon>
        <taxon>Nitrospira</taxon>
    </lineage>
</organism>
<dbReference type="SUPFAM" id="SSF81442">
    <property type="entry name" value="Cytochrome c oxidase subunit I-like"/>
    <property type="match status" value="1"/>
</dbReference>
<evidence type="ECO:0000313" key="10">
    <source>
        <dbReference type="Proteomes" id="UP001302494"/>
    </source>
</evidence>
<evidence type="ECO:0000313" key="9">
    <source>
        <dbReference type="EMBL" id="WNM60242.1"/>
    </source>
</evidence>
<dbReference type="PROSITE" id="PS50855">
    <property type="entry name" value="COX1"/>
    <property type="match status" value="1"/>
</dbReference>
<protein>
    <submittedName>
        <fullName evidence="9">Cbb3-type cytochrome c oxidase subunit I</fullName>
    </submittedName>
</protein>
<keyword evidence="6" id="KW-0472">Membrane</keyword>
<feature type="transmembrane region" description="Helical" evidence="6">
    <location>
        <begin position="484"/>
        <end position="503"/>
    </location>
</feature>
<dbReference type="InterPro" id="IPR036927">
    <property type="entry name" value="Cyt_c_oxase-like_su1_sf"/>
</dbReference>
<dbReference type="GO" id="GO:0015990">
    <property type="term" value="P:electron transport coupled proton transport"/>
    <property type="evidence" value="ECO:0007669"/>
    <property type="project" value="TreeGrafter"/>
</dbReference>
<feature type="transmembrane region" description="Helical" evidence="6">
    <location>
        <begin position="345"/>
        <end position="363"/>
    </location>
</feature>
<feature type="transmembrane region" description="Helical" evidence="6">
    <location>
        <begin position="91"/>
        <end position="118"/>
    </location>
</feature>
<feature type="transmembrane region" description="Helical" evidence="6">
    <location>
        <begin position="57"/>
        <end position="79"/>
    </location>
</feature>
<dbReference type="GO" id="GO:0009060">
    <property type="term" value="P:aerobic respiration"/>
    <property type="evidence" value="ECO:0007669"/>
    <property type="project" value="InterPro"/>
</dbReference>
<sequence>MHQDSLVNRSLVKAWCTWAFVWFALFPLIGVTVAIKFHNPEFLANISWLSFGRVRPVHVNGVIFGAFSTTFLGMIYYFVPRLCGIRMYKESWGWLVLGLWNAFLIAGSASLLMGYNLGLEVAEYEWPLNILRFTALFLITIQVFGTIYRRTEPRFYVALWYTIAALTWTLFNLVLGNAFLPYGQITGVNSAAMHGLYIHYVVGLWMTPAGLAMIYYFLPLSANSPLFSHKLSLLGFWALALVYPFVGTHHYIYSPIPHWTQTIAIATGMLLIIPVLSVTANFWGTMKGRWKEVLGRGGGGNYAAKFLMLGAFYYLLGTTQGSVEGLRRVQAVTHFNDFVIAHSHLTAFGAMALWGIGSLYYVWPHLVGRKLWSDKLASWHLWLGIVGFVVMAFGLTAQGLIQGFMLANGTNFVDAMNQMKPWWISRTVGGITMSFPTFLMIWNFYKTAKEGVPIEQGESEAKPPDAIPIRPLHKPNWLETPSTVFVTAGIGFFSFAVIIQGILPMRMAETLETTVADEVTEQRIQVSDYTPLELQGRQVYIQEGCWYCHSQYIRPVSGDSDRWGPIAQAGEYAFDRPHLFSTRRIGPDLSRIGRKYGDDWHVAHLWDPRFVVADSIMPAYTWLFEPPEEGIPKVNEKGQALVAYLQRLGTSIGDWREGFSSTQAGGSYPAKVTPQARKDLLELGAYVYERRCTGCHGIKGDGNGPAAEFLNPKPRNFIAGIFKFKSTPGVDALPTDTDLFATLTHGLWGTSMPAWYMISERERLAVIQYIKTFSDRWEKNEIPQPVSVPAEPIVTASSLEQGKSLFLQNCMICHGNEGKGNGPLSGLLKNFWKQPIKPANLTIPAGVSGGVKLGHGSQHIFKTLLVGIGGGPMPAYQDQLTSAEIWDIVHYVQSLRVETHERELVAAGVKIENMEEARRKMWATVLNSGNLNAVDSEVVRTKPHISENDQKL</sequence>
<evidence type="ECO:0000259" key="7">
    <source>
        <dbReference type="PROSITE" id="PS50855"/>
    </source>
</evidence>
<evidence type="ECO:0000256" key="1">
    <source>
        <dbReference type="ARBA" id="ARBA00022617"/>
    </source>
</evidence>
<dbReference type="PANTHER" id="PTHR10422:SF29">
    <property type="entry name" value="CYTOCHROME C OXIDASE SUBUNIT 1 HOMOLOG, BACTEROID"/>
    <property type="match status" value="1"/>
</dbReference>
<feature type="transmembrane region" description="Helical" evidence="6">
    <location>
        <begin position="259"/>
        <end position="283"/>
    </location>
</feature>
<reference evidence="9 10" key="1">
    <citation type="submission" date="2023-01" db="EMBL/GenBank/DDBJ databases">
        <title>Cultivation and genomic characterization of new, ubiquitous marine nitrite-oxidizing bacteria from the Nitrospirales.</title>
        <authorList>
            <person name="Mueller A.J."/>
            <person name="Daebeler A."/>
            <person name="Herbold C.W."/>
            <person name="Kirkegaard R.H."/>
            <person name="Daims H."/>
        </authorList>
    </citation>
    <scope>NUCLEOTIDE SEQUENCE [LARGE SCALE GENOMIC DNA]</scope>
    <source>
        <strain evidence="9 10">DK</strain>
    </source>
</reference>
<dbReference type="GO" id="GO:0016020">
    <property type="term" value="C:membrane"/>
    <property type="evidence" value="ECO:0007669"/>
    <property type="project" value="InterPro"/>
</dbReference>
<keyword evidence="6" id="KW-1133">Transmembrane helix</keyword>
<dbReference type="RefSeq" id="WP_312740726.1">
    <property type="nucleotide sequence ID" value="NZ_CP116968.1"/>
</dbReference>
<dbReference type="InterPro" id="IPR009056">
    <property type="entry name" value="Cyt_c-like_dom"/>
</dbReference>
<feature type="transmembrane region" description="Helical" evidence="6">
    <location>
        <begin position="155"/>
        <end position="176"/>
    </location>
</feature>
<evidence type="ECO:0000256" key="3">
    <source>
        <dbReference type="ARBA" id="ARBA00022723"/>
    </source>
</evidence>
<dbReference type="AlphaFoldDB" id="A0AA96GFS4"/>
<dbReference type="GO" id="GO:0046872">
    <property type="term" value="F:metal ion binding"/>
    <property type="evidence" value="ECO:0007669"/>
    <property type="project" value="UniProtKB-KW"/>
</dbReference>
<keyword evidence="1 5" id="KW-0349">Heme</keyword>
<dbReference type="InterPro" id="IPR003468">
    <property type="entry name" value="Cyt_c_oxidase_monohaem-su/FixO"/>
</dbReference>
<dbReference type="GO" id="GO:0020037">
    <property type="term" value="F:heme binding"/>
    <property type="evidence" value="ECO:0007669"/>
    <property type="project" value="InterPro"/>
</dbReference>
<keyword evidence="2" id="KW-0813">Transport</keyword>
<evidence type="ECO:0000256" key="5">
    <source>
        <dbReference type="PROSITE-ProRule" id="PRU00433"/>
    </source>
</evidence>
<evidence type="ECO:0000256" key="4">
    <source>
        <dbReference type="ARBA" id="ARBA00023004"/>
    </source>
</evidence>
<evidence type="ECO:0000256" key="2">
    <source>
        <dbReference type="ARBA" id="ARBA00022660"/>
    </source>
</evidence>